<proteinExistence type="predicted"/>
<evidence type="ECO:0000313" key="3">
    <source>
        <dbReference type="EMBL" id="MBR7676977.1"/>
    </source>
</evidence>
<evidence type="ECO:0000313" key="4">
    <source>
        <dbReference type="Proteomes" id="UP000675554"/>
    </source>
</evidence>
<dbReference type="InterPro" id="IPR019920">
    <property type="entry name" value="F420-binding_dom_put"/>
</dbReference>
<reference evidence="3" key="1">
    <citation type="submission" date="2021-04" db="EMBL/GenBank/DDBJ databases">
        <title>Sequencing of actinobacteria type strains.</title>
        <authorList>
            <person name="Nguyen G.-S."/>
            <person name="Wentzel A."/>
        </authorList>
    </citation>
    <scope>NUCLEOTIDE SEQUENCE</scope>
    <source>
        <strain evidence="3">DSM 42095</strain>
    </source>
</reference>
<dbReference type="InterPro" id="IPR052019">
    <property type="entry name" value="F420H2_bilvrd_red/Heme_oxyg"/>
</dbReference>
<protein>
    <submittedName>
        <fullName evidence="3">PPOX class F420-dependent oxidoreductase</fullName>
    </submittedName>
</protein>
<name>A0A8T4J407_9ACTN</name>
<dbReference type="Pfam" id="PF01243">
    <property type="entry name" value="PNPOx_N"/>
    <property type="match status" value="1"/>
</dbReference>
<sequence length="142" mass="15688">MAHKMTKDEWQAFVSEGSRTGKLATVRADGSPHVAPVWFLLDGDDLLFNTGEETVKGRNLARDGRIALCVDDERPPFSFVVLEGRAEMSDDIDTMLHWATRIAARYMGEDKAEQFGARNAVPGEVLVRVRVDKVVALGDIAD</sequence>
<dbReference type="EMBL" id="JAGSMN010000795">
    <property type="protein sequence ID" value="MBR7676977.1"/>
    <property type="molecule type" value="Genomic_DNA"/>
</dbReference>
<dbReference type="GO" id="GO:0005829">
    <property type="term" value="C:cytosol"/>
    <property type="evidence" value="ECO:0007669"/>
    <property type="project" value="TreeGrafter"/>
</dbReference>
<dbReference type="GO" id="GO:0016627">
    <property type="term" value="F:oxidoreductase activity, acting on the CH-CH group of donors"/>
    <property type="evidence" value="ECO:0007669"/>
    <property type="project" value="TreeGrafter"/>
</dbReference>
<dbReference type="InterPro" id="IPR012349">
    <property type="entry name" value="Split_barrel_FMN-bd"/>
</dbReference>
<dbReference type="PANTHER" id="PTHR35176:SF1">
    <property type="entry name" value="F420H(2)-DEPENDENT BILIVERDIN REDUCTASE"/>
    <property type="match status" value="1"/>
</dbReference>
<dbReference type="AlphaFoldDB" id="A0A8T4J407"/>
<dbReference type="InterPro" id="IPR011576">
    <property type="entry name" value="Pyridox_Oxase_N"/>
</dbReference>
<keyword evidence="4" id="KW-1185">Reference proteome</keyword>
<dbReference type="SUPFAM" id="SSF50475">
    <property type="entry name" value="FMN-binding split barrel"/>
    <property type="match status" value="1"/>
</dbReference>
<dbReference type="NCBIfam" id="TIGR03618">
    <property type="entry name" value="Rv1155_F420"/>
    <property type="match status" value="1"/>
</dbReference>
<comment type="caution">
    <text evidence="3">The sequence shown here is derived from an EMBL/GenBank/DDBJ whole genome shotgun (WGS) entry which is preliminary data.</text>
</comment>
<dbReference type="GO" id="GO:0070967">
    <property type="term" value="F:coenzyme F420 binding"/>
    <property type="evidence" value="ECO:0007669"/>
    <property type="project" value="TreeGrafter"/>
</dbReference>
<dbReference type="Gene3D" id="2.30.110.10">
    <property type="entry name" value="Electron Transport, Fmn-binding Protein, Chain A"/>
    <property type="match status" value="1"/>
</dbReference>
<feature type="domain" description="Pyridoxamine 5'-phosphate oxidase N-terminal" evidence="2">
    <location>
        <begin position="7"/>
        <end position="134"/>
    </location>
</feature>
<keyword evidence="1" id="KW-0560">Oxidoreductase</keyword>
<evidence type="ECO:0000259" key="2">
    <source>
        <dbReference type="Pfam" id="PF01243"/>
    </source>
</evidence>
<evidence type="ECO:0000256" key="1">
    <source>
        <dbReference type="ARBA" id="ARBA00023002"/>
    </source>
</evidence>
<accession>A0A8T4J407</accession>
<organism evidence="3 4">
    <name type="scientific">Streptomyces daliensis</name>
    <dbReference type="NCBI Taxonomy" id="299421"/>
    <lineage>
        <taxon>Bacteria</taxon>
        <taxon>Bacillati</taxon>
        <taxon>Actinomycetota</taxon>
        <taxon>Actinomycetes</taxon>
        <taxon>Kitasatosporales</taxon>
        <taxon>Streptomycetaceae</taxon>
        <taxon>Streptomyces</taxon>
    </lineage>
</organism>
<dbReference type="Proteomes" id="UP000675554">
    <property type="component" value="Unassembled WGS sequence"/>
</dbReference>
<gene>
    <name evidence="3" type="ORF">KDA82_29035</name>
</gene>
<dbReference type="PANTHER" id="PTHR35176">
    <property type="entry name" value="HEME OXYGENASE HI_0854-RELATED"/>
    <property type="match status" value="1"/>
</dbReference>